<keyword evidence="3" id="KW-1185">Reference proteome</keyword>
<proteinExistence type="predicted"/>
<evidence type="ECO:0000256" key="1">
    <source>
        <dbReference type="SAM" id="MobiDB-lite"/>
    </source>
</evidence>
<dbReference type="Proteomes" id="UP001266305">
    <property type="component" value="Unassembled WGS sequence"/>
</dbReference>
<organism evidence="2 3">
    <name type="scientific">Saguinus oedipus</name>
    <name type="common">Cotton-top tamarin</name>
    <name type="synonym">Oedipomidas oedipus</name>
    <dbReference type="NCBI Taxonomy" id="9490"/>
    <lineage>
        <taxon>Eukaryota</taxon>
        <taxon>Metazoa</taxon>
        <taxon>Chordata</taxon>
        <taxon>Craniata</taxon>
        <taxon>Vertebrata</taxon>
        <taxon>Euteleostomi</taxon>
        <taxon>Mammalia</taxon>
        <taxon>Eutheria</taxon>
        <taxon>Euarchontoglires</taxon>
        <taxon>Primates</taxon>
        <taxon>Haplorrhini</taxon>
        <taxon>Platyrrhini</taxon>
        <taxon>Cebidae</taxon>
        <taxon>Callitrichinae</taxon>
        <taxon>Saguinus</taxon>
    </lineage>
</organism>
<accession>A0ABQ9TBG4</accession>
<comment type="caution">
    <text evidence="2">The sequence shown here is derived from an EMBL/GenBank/DDBJ whole genome shotgun (WGS) entry which is preliminary data.</text>
</comment>
<sequence>LSIMEVDKVQELQSEALSIASHQKDGEPELQTGTVLQWSGRKLGGMEPVALFLQTSRLLLHSAPHGVSMCPKPKNPSPETVNSSKDELSATGWGLEPRATWTQSWLFQYVDVYFLLQPCCPQQSP</sequence>
<feature type="non-terminal residue" evidence="2">
    <location>
        <position position="1"/>
    </location>
</feature>
<reference evidence="2 3" key="1">
    <citation type="submission" date="2023-05" db="EMBL/GenBank/DDBJ databases">
        <title>B98-5 Cell Line De Novo Hybrid Assembly: An Optical Mapping Approach.</title>
        <authorList>
            <person name="Kananen K."/>
            <person name="Auerbach J.A."/>
            <person name="Kautto E."/>
            <person name="Blachly J.S."/>
        </authorList>
    </citation>
    <scope>NUCLEOTIDE SEQUENCE [LARGE SCALE GENOMIC DNA]</scope>
    <source>
        <strain evidence="2">B95-8</strain>
        <tissue evidence="2">Cell line</tissue>
    </source>
</reference>
<feature type="region of interest" description="Disordered" evidence="1">
    <location>
        <begin position="69"/>
        <end position="89"/>
    </location>
</feature>
<evidence type="ECO:0000313" key="3">
    <source>
        <dbReference type="Proteomes" id="UP001266305"/>
    </source>
</evidence>
<evidence type="ECO:0000313" key="2">
    <source>
        <dbReference type="EMBL" id="KAK2082079.1"/>
    </source>
</evidence>
<protein>
    <submittedName>
        <fullName evidence="2">Uncharacterized protein</fullName>
    </submittedName>
</protein>
<dbReference type="EMBL" id="JASSZA010000045">
    <property type="protein sequence ID" value="KAK2082079.1"/>
    <property type="molecule type" value="Genomic_DNA"/>
</dbReference>
<gene>
    <name evidence="2" type="ORF">P7K49_039649</name>
</gene>
<name>A0ABQ9TBG4_SAGOE</name>